<dbReference type="InterPro" id="IPR005545">
    <property type="entry name" value="YCII"/>
</dbReference>
<dbReference type="Proteomes" id="UP001597521">
    <property type="component" value="Unassembled WGS sequence"/>
</dbReference>
<dbReference type="SUPFAM" id="SSF54909">
    <property type="entry name" value="Dimeric alpha+beta barrel"/>
    <property type="match status" value="1"/>
</dbReference>
<dbReference type="Gene3D" id="3.30.70.1060">
    <property type="entry name" value="Dimeric alpha+beta barrel"/>
    <property type="match status" value="1"/>
</dbReference>
<dbReference type="Pfam" id="PF03795">
    <property type="entry name" value="YCII"/>
    <property type="match status" value="1"/>
</dbReference>
<gene>
    <name evidence="3" type="ORF">ACFSX5_03670</name>
</gene>
<comment type="caution">
    <text evidence="3">The sequence shown here is derived from an EMBL/GenBank/DDBJ whole genome shotgun (WGS) entry which is preliminary data.</text>
</comment>
<name>A0ABW5QGZ1_9HYPH</name>
<dbReference type="EMBL" id="JBHUNP010000001">
    <property type="protein sequence ID" value="MFD2646890.1"/>
    <property type="molecule type" value="Genomic_DNA"/>
</dbReference>
<dbReference type="InterPro" id="IPR011008">
    <property type="entry name" value="Dimeric_a/b-barrel"/>
</dbReference>
<sequence length="118" mass="12888">MKYMLMLYASEQGGAELAPEMMAQAMAQMAAYQEALEKAGAFVGTAALMPTSQARTITKYDGELKVEDGPYAESREQFGGYFIIEARDMDHAIELAAQCPAATWGPIEVRQFHPGYGP</sequence>
<accession>A0ABW5QGZ1</accession>
<dbReference type="PANTHER" id="PTHR35174:SF3">
    <property type="entry name" value="BLL7171 PROTEIN"/>
    <property type="match status" value="1"/>
</dbReference>
<organism evidence="3 4">
    <name type="scientific">Devosia albogilva</name>
    <dbReference type="NCBI Taxonomy" id="429726"/>
    <lineage>
        <taxon>Bacteria</taxon>
        <taxon>Pseudomonadati</taxon>
        <taxon>Pseudomonadota</taxon>
        <taxon>Alphaproteobacteria</taxon>
        <taxon>Hyphomicrobiales</taxon>
        <taxon>Devosiaceae</taxon>
        <taxon>Devosia</taxon>
    </lineage>
</organism>
<dbReference type="RefSeq" id="WP_386831878.1">
    <property type="nucleotide sequence ID" value="NZ_JBHUNP010000001.1"/>
</dbReference>
<dbReference type="PANTHER" id="PTHR35174">
    <property type="entry name" value="BLL7171 PROTEIN-RELATED"/>
    <property type="match status" value="1"/>
</dbReference>
<proteinExistence type="inferred from homology"/>
<protein>
    <submittedName>
        <fullName evidence="3">YciI family protein</fullName>
    </submittedName>
</protein>
<evidence type="ECO:0000313" key="3">
    <source>
        <dbReference type="EMBL" id="MFD2646890.1"/>
    </source>
</evidence>
<reference evidence="4" key="1">
    <citation type="journal article" date="2019" name="Int. J. Syst. Evol. Microbiol.">
        <title>The Global Catalogue of Microorganisms (GCM) 10K type strain sequencing project: providing services to taxonomists for standard genome sequencing and annotation.</title>
        <authorList>
            <consortium name="The Broad Institute Genomics Platform"/>
            <consortium name="The Broad Institute Genome Sequencing Center for Infectious Disease"/>
            <person name="Wu L."/>
            <person name="Ma J."/>
        </authorList>
    </citation>
    <scope>NUCLEOTIDE SEQUENCE [LARGE SCALE GENOMIC DNA]</scope>
    <source>
        <strain evidence="4">CCM 7427</strain>
    </source>
</reference>
<evidence type="ECO:0000256" key="1">
    <source>
        <dbReference type="ARBA" id="ARBA00007689"/>
    </source>
</evidence>
<comment type="similarity">
    <text evidence="1">Belongs to the YciI family.</text>
</comment>
<feature type="domain" description="YCII-related" evidence="2">
    <location>
        <begin position="1"/>
        <end position="111"/>
    </location>
</feature>
<keyword evidence="4" id="KW-1185">Reference proteome</keyword>
<evidence type="ECO:0000313" key="4">
    <source>
        <dbReference type="Proteomes" id="UP001597521"/>
    </source>
</evidence>
<evidence type="ECO:0000259" key="2">
    <source>
        <dbReference type="Pfam" id="PF03795"/>
    </source>
</evidence>